<reference evidence="1 2" key="1">
    <citation type="submission" date="2023-08" db="EMBL/GenBank/DDBJ databases">
        <title>Pathogen: clinical or host-associated sample.</title>
        <authorList>
            <person name="Hergert J."/>
            <person name="Casey R."/>
            <person name="Wagner J."/>
            <person name="Young E.L."/>
            <person name="Oakeson K.F."/>
        </authorList>
    </citation>
    <scope>NUCLEOTIDE SEQUENCE [LARGE SCALE GENOMIC DNA]</scope>
    <source>
        <strain evidence="1 2">UPHL-collab-2</strain>
    </source>
</reference>
<evidence type="ECO:0000313" key="2">
    <source>
        <dbReference type="Proteomes" id="UP001225788"/>
    </source>
</evidence>
<gene>
    <name evidence="1" type="ORF">Q9315_09790</name>
</gene>
<name>A0ABY9K263_9HYPH</name>
<organism evidence="1 2">
    <name type="scientific">Shinella oryzae</name>
    <dbReference type="NCBI Taxonomy" id="2871820"/>
    <lineage>
        <taxon>Bacteria</taxon>
        <taxon>Pseudomonadati</taxon>
        <taxon>Pseudomonadota</taxon>
        <taxon>Alphaproteobacteria</taxon>
        <taxon>Hyphomicrobiales</taxon>
        <taxon>Rhizobiaceae</taxon>
        <taxon>Shinella</taxon>
    </lineage>
</organism>
<keyword evidence="2" id="KW-1185">Reference proteome</keyword>
<accession>A0ABY9K263</accession>
<protein>
    <submittedName>
        <fullName evidence="1">Uncharacterized protein</fullName>
    </submittedName>
</protein>
<dbReference type="Proteomes" id="UP001225788">
    <property type="component" value="Chromosome"/>
</dbReference>
<proteinExistence type="predicted"/>
<sequence>MAQFDYTRPRATADRLIKRYGQAGAIRRTTTSGPAYDPETVTTDHACQLAVMQYTDDKIDGTLIMRGDKLVYLSTAGLSIEPSTADKVVIRGEEHATVYVKPLSPAGLVVFYEIQARR</sequence>
<dbReference type="EMBL" id="CP132314">
    <property type="protein sequence ID" value="WLS01739.1"/>
    <property type="molecule type" value="Genomic_DNA"/>
</dbReference>
<dbReference type="RefSeq" id="WP_306156833.1">
    <property type="nucleotide sequence ID" value="NZ_CP132314.1"/>
</dbReference>
<evidence type="ECO:0000313" key="1">
    <source>
        <dbReference type="EMBL" id="WLS01739.1"/>
    </source>
</evidence>